<reference evidence="1 2" key="1">
    <citation type="submission" date="2023-10" db="EMBL/GenBank/DDBJ databases">
        <title>Genomes of two closely related lineages of the louse Polyplax serrata with different host specificities.</title>
        <authorList>
            <person name="Martinu J."/>
            <person name="Tarabai H."/>
            <person name="Stefka J."/>
            <person name="Hypsa V."/>
        </authorList>
    </citation>
    <scope>NUCLEOTIDE SEQUENCE [LARGE SCALE GENOMIC DNA]</scope>
    <source>
        <strain evidence="1">HR10_N</strain>
    </source>
</reference>
<name>A0AAN8SCU4_POLSC</name>
<accession>A0AAN8SCU4</accession>
<organism evidence="1 2">
    <name type="scientific">Polyplax serrata</name>
    <name type="common">Common mouse louse</name>
    <dbReference type="NCBI Taxonomy" id="468196"/>
    <lineage>
        <taxon>Eukaryota</taxon>
        <taxon>Metazoa</taxon>
        <taxon>Ecdysozoa</taxon>
        <taxon>Arthropoda</taxon>
        <taxon>Hexapoda</taxon>
        <taxon>Insecta</taxon>
        <taxon>Pterygota</taxon>
        <taxon>Neoptera</taxon>
        <taxon>Paraneoptera</taxon>
        <taxon>Psocodea</taxon>
        <taxon>Troctomorpha</taxon>
        <taxon>Phthiraptera</taxon>
        <taxon>Anoplura</taxon>
        <taxon>Polyplacidae</taxon>
        <taxon>Polyplax</taxon>
    </lineage>
</organism>
<protein>
    <submittedName>
        <fullName evidence="1">Uncharacterized protein</fullName>
    </submittedName>
</protein>
<evidence type="ECO:0000313" key="1">
    <source>
        <dbReference type="EMBL" id="KAK6644192.1"/>
    </source>
</evidence>
<dbReference type="EMBL" id="JAWJWE010000001">
    <property type="protein sequence ID" value="KAK6644192.1"/>
    <property type="molecule type" value="Genomic_DNA"/>
</dbReference>
<sequence>MESDNWISNKLNLKSSTLRYYDYYQRRSFATVVAVVSFPVSSSTPPRTTGIIQLPVDPALGKDLATNNTAVEGKLGKFFNKKRKRNEKEEKFL</sequence>
<proteinExistence type="predicted"/>
<gene>
    <name evidence="1" type="ORF">RUM43_000459</name>
</gene>
<dbReference type="AlphaFoldDB" id="A0AAN8SCU4"/>
<dbReference type="Proteomes" id="UP001372834">
    <property type="component" value="Unassembled WGS sequence"/>
</dbReference>
<comment type="caution">
    <text evidence="1">The sequence shown here is derived from an EMBL/GenBank/DDBJ whole genome shotgun (WGS) entry which is preliminary data.</text>
</comment>
<evidence type="ECO:0000313" key="2">
    <source>
        <dbReference type="Proteomes" id="UP001372834"/>
    </source>
</evidence>